<proteinExistence type="predicted"/>
<dbReference type="Gene3D" id="3.20.20.410">
    <property type="entry name" value="Protein of unknown function UPF0759"/>
    <property type="match status" value="1"/>
</dbReference>
<dbReference type="SUPFAM" id="SSF117396">
    <property type="entry name" value="TM1631-like"/>
    <property type="match status" value="1"/>
</dbReference>
<accession>D9Q0X7</accession>
<dbReference type="InParanoid" id="D9Q0X7"/>
<dbReference type="Pfam" id="PF01904">
    <property type="entry name" value="DUF72"/>
    <property type="match status" value="1"/>
</dbReference>
<dbReference type="Proteomes" id="UP000000346">
    <property type="component" value="Chromosome"/>
</dbReference>
<sequence length="247" mass="28066">MLLVGCCGWCLGRQRYYASFNVVELQDTFYEMPDEGRLRSLRGEAPEGFRFTMKAWQAVTHPPGGPTWRRARHRVPEELADRYGNLRTTKENLEAWDVIARAARALGASVVVVQTPPGFGASEDNVRQAAEFFRAVATRDFTIGWEPRGTWRSRPDLIAKVIGDLDGVIHVVDPFRASPAVERPVVYFRLHGIGGGEVNYRYRYTDNDLEALCNKVRGLREAREVYVMFNNVFMKDDASRFKSLCAV</sequence>
<dbReference type="RefSeq" id="WP_013266477.1">
    <property type="nucleotide sequence ID" value="NC_014374.1"/>
</dbReference>
<evidence type="ECO:0008006" key="3">
    <source>
        <dbReference type="Google" id="ProtNLM"/>
    </source>
</evidence>
<reference evidence="1 2" key="1">
    <citation type="journal article" date="2010" name="Appl. Environ. Microbiol.">
        <title>The genome sequence of the crenarchaeon Acidilobus saccharovorans supports a new order, Acidilobales, and suggests an important ecological role in terrestrial acidic hot springs.</title>
        <authorList>
            <person name="Mardanov A.V."/>
            <person name="Svetlitchnyi V.A."/>
            <person name="Beletsky A.V."/>
            <person name="Prokofeva M.I."/>
            <person name="Bonch-Osmolovskaya E.A."/>
            <person name="Ravin N.V."/>
            <person name="Skryabin K.G."/>
        </authorList>
    </citation>
    <scope>NUCLEOTIDE SEQUENCE [LARGE SCALE GENOMIC DNA]</scope>
    <source>
        <strain evidence="2">DSM 16705 / JCM 18335 / VKM B-2471 / 345-15</strain>
    </source>
</reference>
<dbReference type="AlphaFoldDB" id="D9Q0X7"/>
<dbReference type="PANTHER" id="PTHR30348">
    <property type="entry name" value="UNCHARACTERIZED PROTEIN YECE"/>
    <property type="match status" value="1"/>
</dbReference>
<evidence type="ECO:0000313" key="1">
    <source>
        <dbReference type="EMBL" id="ADL18965.1"/>
    </source>
</evidence>
<dbReference type="OrthoDB" id="35747at2157"/>
<dbReference type="HOGENOM" id="CLU_1192595_0_0_2"/>
<dbReference type="GeneID" id="9498790"/>
<keyword evidence="2" id="KW-1185">Reference proteome</keyword>
<name>D9Q0X7_ACIS3</name>
<dbReference type="PANTHER" id="PTHR30348:SF4">
    <property type="entry name" value="DUF72 DOMAIN-CONTAINING PROTEIN"/>
    <property type="match status" value="1"/>
</dbReference>
<dbReference type="KEGG" id="asc:ASAC_0558"/>
<evidence type="ECO:0000313" key="2">
    <source>
        <dbReference type="Proteomes" id="UP000000346"/>
    </source>
</evidence>
<dbReference type="EMBL" id="CP001742">
    <property type="protein sequence ID" value="ADL18965.1"/>
    <property type="molecule type" value="Genomic_DNA"/>
</dbReference>
<protein>
    <recommendedName>
        <fullName evidence="3">DUF72 domain-containing protein</fullName>
    </recommendedName>
</protein>
<dbReference type="InterPro" id="IPR002763">
    <property type="entry name" value="DUF72"/>
</dbReference>
<dbReference type="STRING" id="666510.ASAC_0558"/>
<dbReference type="InterPro" id="IPR036520">
    <property type="entry name" value="UPF0759_sf"/>
</dbReference>
<gene>
    <name evidence="1" type="ordered locus">ASAC_0558</name>
</gene>
<organism evidence="1 2">
    <name type="scientific">Acidilobus saccharovorans (strain DSM 16705 / JCM 18335 / VKM B-2471 / 345-15)</name>
    <dbReference type="NCBI Taxonomy" id="666510"/>
    <lineage>
        <taxon>Archaea</taxon>
        <taxon>Thermoproteota</taxon>
        <taxon>Thermoprotei</taxon>
        <taxon>Acidilobales</taxon>
        <taxon>Acidilobaceae</taxon>
        <taxon>Acidilobus</taxon>
    </lineage>
</organism>
<dbReference type="eggNOG" id="arCOG04291">
    <property type="taxonomic scope" value="Archaea"/>
</dbReference>